<evidence type="ECO:0000256" key="1">
    <source>
        <dbReference type="SAM" id="MobiDB-lite"/>
    </source>
</evidence>
<sequence>MRTYAGINNPLAFSDRNLPVMRFVCRDTGITGHKDNDEGADRARAARSALCPPGNYRSRRLKRHIAKPTASRAYTPDHSSRVGRIGVLPKRGLAPRATSPMLRRADGWR</sequence>
<evidence type="ECO:0000313" key="3">
    <source>
        <dbReference type="Proteomes" id="UP000192582"/>
    </source>
</evidence>
<name>A0A1W1VAI2_9DEIO</name>
<dbReference type="AlphaFoldDB" id="A0A1W1VAI2"/>
<dbReference type="Proteomes" id="UP000192582">
    <property type="component" value="Unassembled WGS sequence"/>
</dbReference>
<proteinExistence type="predicted"/>
<organism evidence="2 3">
    <name type="scientific">Deinococcus hopiensis KR-140</name>
    <dbReference type="NCBI Taxonomy" id="695939"/>
    <lineage>
        <taxon>Bacteria</taxon>
        <taxon>Thermotogati</taxon>
        <taxon>Deinococcota</taxon>
        <taxon>Deinococci</taxon>
        <taxon>Deinococcales</taxon>
        <taxon>Deinococcaceae</taxon>
        <taxon>Deinococcus</taxon>
    </lineage>
</organism>
<keyword evidence="3" id="KW-1185">Reference proteome</keyword>
<reference evidence="2 3" key="1">
    <citation type="submission" date="2017-04" db="EMBL/GenBank/DDBJ databases">
        <authorList>
            <person name="Afonso C.L."/>
            <person name="Miller P.J."/>
            <person name="Scott M.A."/>
            <person name="Spackman E."/>
            <person name="Goraichik I."/>
            <person name="Dimitrov K.M."/>
            <person name="Suarez D.L."/>
            <person name="Swayne D.E."/>
        </authorList>
    </citation>
    <scope>NUCLEOTIDE SEQUENCE [LARGE SCALE GENOMIC DNA]</scope>
    <source>
        <strain evidence="2 3">KR-140</strain>
    </source>
</reference>
<gene>
    <name evidence="2" type="ORF">SAMN00790413_00724</name>
</gene>
<feature type="region of interest" description="Disordered" evidence="1">
    <location>
        <begin position="89"/>
        <end position="109"/>
    </location>
</feature>
<protein>
    <submittedName>
        <fullName evidence="2">Uncharacterized protein</fullName>
    </submittedName>
</protein>
<dbReference type="EMBL" id="FWWU01000009">
    <property type="protein sequence ID" value="SMB90325.1"/>
    <property type="molecule type" value="Genomic_DNA"/>
</dbReference>
<evidence type="ECO:0000313" key="2">
    <source>
        <dbReference type="EMBL" id="SMB90325.1"/>
    </source>
</evidence>
<accession>A0A1W1VAI2</accession>